<organism evidence="3 4">
    <name type="scientific">Halobiforma nitratireducens JCM 10879</name>
    <dbReference type="NCBI Taxonomy" id="1227454"/>
    <lineage>
        <taxon>Archaea</taxon>
        <taxon>Methanobacteriati</taxon>
        <taxon>Methanobacteriota</taxon>
        <taxon>Stenosarchaea group</taxon>
        <taxon>Halobacteria</taxon>
        <taxon>Halobacteriales</taxon>
        <taxon>Natrialbaceae</taxon>
        <taxon>Halobiforma</taxon>
    </lineage>
</organism>
<dbReference type="Proteomes" id="UP000011607">
    <property type="component" value="Unassembled WGS sequence"/>
</dbReference>
<dbReference type="InterPro" id="IPR036388">
    <property type="entry name" value="WH-like_DNA-bd_sf"/>
</dbReference>
<dbReference type="Pfam" id="PF03551">
    <property type="entry name" value="PadR"/>
    <property type="match status" value="1"/>
</dbReference>
<feature type="domain" description="Transcription regulator PadR N-terminal" evidence="2">
    <location>
        <begin position="42"/>
        <end position="94"/>
    </location>
</feature>
<feature type="region of interest" description="Disordered" evidence="1">
    <location>
        <begin position="1"/>
        <end position="28"/>
    </location>
</feature>
<dbReference type="RefSeq" id="WP_006673138.1">
    <property type="nucleotide sequence ID" value="NZ_AOMA01000111.1"/>
</dbReference>
<reference evidence="3 4" key="1">
    <citation type="journal article" date="2014" name="PLoS Genet.">
        <title>Phylogenetically driven sequencing of extremely halophilic archaea reveals strategies for static and dynamic osmo-response.</title>
        <authorList>
            <person name="Becker E.A."/>
            <person name="Seitzer P.M."/>
            <person name="Tritt A."/>
            <person name="Larsen D."/>
            <person name="Krusor M."/>
            <person name="Yao A.I."/>
            <person name="Wu D."/>
            <person name="Madern D."/>
            <person name="Eisen J.A."/>
            <person name="Darling A.E."/>
            <person name="Facciotti M.T."/>
        </authorList>
    </citation>
    <scope>NUCLEOTIDE SEQUENCE [LARGE SCALE GENOMIC DNA]</scope>
    <source>
        <strain evidence="3 4">JCM 10879</strain>
    </source>
</reference>
<dbReference type="Gene3D" id="1.10.10.10">
    <property type="entry name" value="Winged helix-like DNA-binding domain superfamily/Winged helix DNA-binding domain"/>
    <property type="match status" value="1"/>
</dbReference>
<evidence type="ECO:0000313" key="4">
    <source>
        <dbReference type="Proteomes" id="UP000011607"/>
    </source>
</evidence>
<feature type="compositionally biased region" description="Polar residues" evidence="1">
    <location>
        <begin position="14"/>
        <end position="28"/>
    </location>
</feature>
<sequence>MSNRTEPNDDETTESCTEKPTPQPLTNLTGFKRDQLFVIRKLAESNPHGLVIKDTLDCYYDEEISQGRLYKNLGELVDEGYVEKHPLDGRTNAYRPSTRANERLEEHHEWERECLFHDR</sequence>
<gene>
    <name evidence="3" type="ORF">C446_11157</name>
</gene>
<dbReference type="OrthoDB" id="167028at2157"/>
<dbReference type="eggNOG" id="arCOG00005">
    <property type="taxonomic scope" value="Archaea"/>
</dbReference>
<keyword evidence="4" id="KW-1185">Reference proteome</keyword>
<evidence type="ECO:0000259" key="2">
    <source>
        <dbReference type="Pfam" id="PF03551"/>
    </source>
</evidence>
<protein>
    <submittedName>
        <fullName evidence="3">Transcription regulator</fullName>
    </submittedName>
</protein>
<comment type="caution">
    <text evidence="3">The sequence shown here is derived from an EMBL/GenBank/DDBJ whole genome shotgun (WGS) entry which is preliminary data.</text>
</comment>
<proteinExistence type="predicted"/>
<dbReference type="InterPro" id="IPR036390">
    <property type="entry name" value="WH_DNA-bd_sf"/>
</dbReference>
<dbReference type="InterPro" id="IPR005149">
    <property type="entry name" value="Tscrpt_reg_PadR_N"/>
</dbReference>
<dbReference type="EMBL" id="AOMA01000111">
    <property type="protein sequence ID" value="EMA36839.1"/>
    <property type="molecule type" value="Genomic_DNA"/>
</dbReference>
<dbReference type="SUPFAM" id="SSF46785">
    <property type="entry name" value="Winged helix' DNA-binding domain"/>
    <property type="match status" value="1"/>
</dbReference>
<evidence type="ECO:0000256" key="1">
    <source>
        <dbReference type="SAM" id="MobiDB-lite"/>
    </source>
</evidence>
<dbReference type="AlphaFoldDB" id="M0LWU1"/>
<evidence type="ECO:0000313" key="3">
    <source>
        <dbReference type="EMBL" id="EMA36839.1"/>
    </source>
</evidence>
<name>M0LWU1_9EURY</name>
<dbReference type="STRING" id="1227454.C446_11157"/>
<accession>M0LWU1</accession>